<organism evidence="1 2">
    <name type="scientific">Rhizocola hellebori</name>
    <dbReference type="NCBI Taxonomy" id="1392758"/>
    <lineage>
        <taxon>Bacteria</taxon>
        <taxon>Bacillati</taxon>
        <taxon>Actinomycetota</taxon>
        <taxon>Actinomycetes</taxon>
        <taxon>Micromonosporales</taxon>
        <taxon>Micromonosporaceae</taxon>
        <taxon>Rhizocola</taxon>
    </lineage>
</organism>
<accession>A0A8J3QF34</accession>
<gene>
    <name evidence="1" type="ORF">Rhe02_77710</name>
</gene>
<dbReference type="EMBL" id="BONY01000074">
    <property type="protein sequence ID" value="GIH09704.1"/>
    <property type="molecule type" value="Genomic_DNA"/>
</dbReference>
<keyword evidence="2" id="KW-1185">Reference proteome</keyword>
<evidence type="ECO:0000313" key="1">
    <source>
        <dbReference type="EMBL" id="GIH09704.1"/>
    </source>
</evidence>
<sequence length="123" mass="13224">MGAEDFVVVDTLSLADFHRTLQARLDEAYAMLARIDPAVVGATGASPALGGFEDAKHTGERHQQLREEYLARLRRLIVALTAAHAATAAIIADYHSVEALNTANLSDILRLIGEGLEHGRVHG</sequence>
<dbReference type="Proteomes" id="UP000612899">
    <property type="component" value="Unassembled WGS sequence"/>
</dbReference>
<proteinExistence type="predicted"/>
<reference evidence="1" key="1">
    <citation type="submission" date="2021-01" db="EMBL/GenBank/DDBJ databases">
        <title>Whole genome shotgun sequence of Rhizocola hellebori NBRC 109834.</title>
        <authorList>
            <person name="Komaki H."/>
            <person name="Tamura T."/>
        </authorList>
    </citation>
    <scope>NUCLEOTIDE SEQUENCE</scope>
    <source>
        <strain evidence="1">NBRC 109834</strain>
    </source>
</reference>
<evidence type="ECO:0000313" key="2">
    <source>
        <dbReference type="Proteomes" id="UP000612899"/>
    </source>
</evidence>
<dbReference type="AlphaFoldDB" id="A0A8J3QF34"/>
<name>A0A8J3QF34_9ACTN</name>
<comment type="caution">
    <text evidence="1">The sequence shown here is derived from an EMBL/GenBank/DDBJ whole genome shotgun (WGS) entry which is preliminary data.</text>
</comment>
<dbReference type="RefSeq" id="WP_203913437.1">
    <property type="nucleotide sequence ID" value="NZ_BONY01000074.1"/>
</dbReference>
<protein>
    <submittedName>
        <fullName evidence="1">Uncharacterized protein</fullName>
    </submittedName>
</protein>